<feature type="transmembrane region" description="Helical" evidence="1">
    <location>
        <begin position="80"/>
        <end position="104"/>
    </location>
</feature>
<proteinExistence type="predicted"/>
<dbReference type="AlphaFoldDB" id="A0A1U7NA53"/>
<keyword evidence="1" id="KW-0812">Transmembrane</keyword>
<sequence length="107" mass="11908">MKVSKQSAVRGYLKSFLILNFAPLAPQLWGEQESICFYKSPKIGGPTGLGCSKWDFSDNLSAVSSQRSAVSGQLSCFKPVWSFFLFPIKLRISFAFCLLPLAFFGNR</sequence>
<accession>A0A1U7NA53</accession>
<evidence type="ECO:0000313" key="2">
    <source>
        <dbReference type="EMBL" id="OLT62823.1"/>
    </source>
</evidence>
<dbReference type="EMBL" id="MKZS01000001">
    <property type="protein sequence ID" value="OLT62823.1"/>
    <property type="molecule type" value="Genomic_DNA"/>
</dbReference>
<protein>
    <submittedName>
        <fullName evidence="2">Uncharacterized protein</fullName>
    </submittedName>
</protein>
<dbReference type="Proteomes" id="UP000186657">
    <property type="component" value="Unassembled WGS sequence"/>
</dbReference>
<comment type="caution">
    <text evidence="2">The sequence shown here is derived from an EMBL/GenBank/DDBJ whole genome shotgun (WGS) entry which is preliminary data.</text>
</comment>
<gene>
    <name evidence="2" type="ORF">BJP37_31115</name>
</gene>
<keyword evidence="1" id="KW-0472">Membrane</keyword>
<reference evidence="2 3" key="1">
    <citation type="submission" date="2016-10" db="EMBL/GenBank/DDBJ databases">
        <title>Comparative genomics uncovers the prolific and rare metabolic potential of the cyanobacterial genus Moorea.</title>
        <authorList>
            <person name="Leao T."/>
            <person name="Castelao G."/>
            <person name="Korobeynikov A."/>
            <person name="Monroe E.A."/>
            <person name="Podell S."/>
            <person name="Glukhov E."/>
            <person name="Allen E."/>
            <person name="Gerwick W.H."/>
            <person name="Gerwick L."/>
        </authorList>
    </citation>
    <scope>NUCLEOTIDE SEQUENCE [LARGE SCALE GENOMIC DNA]</scope>
    <source>
        <strain evidence="2 3">PNG5-198</strain>
    </source>
</reference>
<evidence type="ECO:0000313" key="3">
    <source>
        <dbReference type="Proteomes" id="UP000186657"/>
    </source>
</evidence>
<keyword evidence="3" id="KW-1185">Reference proteome</keyword>
<name>A0A1U7NA53_9CYAN</name>
<organism evidence="2 3">
    <name type="scientific">Moorena bouillonii PNG</name>
    <dbReference type="NCBI Taxonomy" id="568701"/>
    <lineage>
        <taxon>Bacteria</taxon>
        <taxon>Bacillati</taxon>
        <taxon>Cyanobacteriota</taxon>
        <taxon>Cyanophyceae</taxon>
        <taxon>Coleofasciculales</taxon>
        <taxon>Coleofasciculaceae</taxon>
        <taxon>Moorena</taxon>
    </lineage>
</organism>
<keyword evidence="1" id="KW-1133">Transmembrane helix</keyword>
<evidence type="ECO:0000256" key="1">
    <source>
        <dbReference type="SAM" id="Phobius"/>
    </source>
</evidence>